<comment type="caution">
    <text evidence="1">The sequence shown here is derived from an EMBL/GenBank/DDBJ whole genome shotgun (WGS) entry which is preliminary data.</text>
</comment>
<evidence type="ECO:0000313" key="1">
    <source>
        <dbReference type="EMBL" id="PCI80608.1"/>
    </source>
</evidence>
<dbReference type="PROSITE" id="PS51257">
    <property type="entry name" value="PROKAR_LIPOPROTEIN"/>
    <property type="match status" value="1"/>
</dbReference>
<name>A0A2A4XDA3_9GAMM</name>
<evidence type="ECO:0000313" key="2">
    <source>
        <dbReference type="Proteomes" id="UP000218767"/>
    </source>
</evidence>
<dbReference type="AlphaFoldDB" id="A0A2A4XDA3"/>
<dbReference type="Proteomes" id="UP000218767">
    <property type="component" value="Unassembled WGS sequence"/>
</dbReference>
<accession>A0A2A4XDA3</accession>
<protein>
    <recommendedName>
        <fullName evidence="3">Lipoprotein</fullName>
    </recommendedName>
</protein>
<gene>
    <name evidence="1" type="ORF">COB20_02970</name>
</gene>
<evidence type="ECO:0008006" key="3">
    <source>
        <dbReference type="Google" id="ProtNLM"/>
    </source>
</evidence>
<sequence length="142" mass="15632">MTNVEKVEFLAQRCRWPTVTALATFVLVSCAVSPETQAKIDEYARTIPSCTSDSECDRKWALARTWTLQNSDFNIRGESETRINANSNVISQSGIGVVVTKVSNGSNGFQILADLECFSANSCPELWDLKVDFNQTVNGSSK</sequence>
<organism evidence="1 2">
    <name type="scientific">SAR86 cluster bacterium</name>
    <dbReference type="NCBI Taxonomy" id="2030880"/>
    <lineage>
        <taxon>Bacteria</taxon>
        <taxon>Pseudomonadati</taxon>
        <taxon>Pseudomonadota</taxon>
        <taxon>Gammaproteobacteria</taxon>
        <taxon>SAR86 cluster</taxon>
    </lineage>
</organism>
<dbReference type="EMBL" id="NVUL01000009">
    <property type="protein sequence ID" value="PCI80608.1"/>
    <property type="molecule type" value="Genomic_DNA"/>
</dbReference>
<proteinExistence type="predicted"/>
<reference evidence="2" key="1">
    <citation type="submission" date="2017-08" db="EMBL/GenBank/DDBJ databases">
        <title>A dynamic microbial community with high functional redundancy inhabits the cold, oxic subseafloor aquifer.</title>
        <authorList>
            <person name="Tully B.J."/>
            <person name="Wheat C.G."/>
            <person name="Glazer B.T."/>
            <person name="Huber J.A."/>
        </authorList>
    </citation>
    <scope>NUCLEOTIDE SEQUENCE [LARGE SCALE GENOMIC DNA]</scope>
</reference>